<feature type="region of interest" description="Disordered" evidence="1">
    <location>
        <begin position="253"/>
        <end position="295"/>
    </location>
</feature>
<evidence type="ECO:0000313" key="2">
    <source>
        <dbReference type="EMBL" id="CAD8288578.1"/>
    </source>
</evidence>
<feature type="compositionally biased region" description="Low complexity" evidence="1">
    <location>
        <begin position="36"/>
        <end position="54"/>
    </location>
</feature>
<dbReference type="EMBL" id="HBEC01018360">
    <property type="protein sequence ID" value="CAD8288578.1"/>
    <property type="molecule type" value="Transcribed_RNA"/>
</dbReference>
<name>A0A7R9YUC2_9CHLO</name>
<organism evidence="2">
    <name type="scientific">Chlamydomonas euryale</name>
    <dbReference type="NCBI Taxonomy" id="1486919"/>
    <lineage>
        <taxon>Eukaryota</taxon>
        <taxon>Viridiplantae</taxon>
        <taxon>Chlorophyta</taxon>
        <taxon>core chlorophytes</taxon>
        <taxon>Chlorophyceae</taxon>
        <taxon>CS clade</taxon>
        <taxon>Chlamydomonadales</taxon>
        <taxon>Chlamydomonadaceae</taxon>
        <taxon>Chlamydomonas</taxon>
    </lineage>
</organism>
<dbReference type="AlphaFoldDB" id="A0A7R9YUC2"/>
<feature type="region of interest" description="Disordered" evidence="1">
    <location>
        <begin position="33"/>
        <end position="54"/>
    </location>
</feature>
<evidence type="ECO:0000256" key="1">
    <source>
        <dbReference type="SAM" id="MobiDB-lite"/>
    </source>
</evidence>
<accession>A0A7R9YUC2</accession>
<sequence length="295" mass="29204">MNVLFLHDELQWLSVLGSTLIAAGAVFVNLKPKPQPQQQQQPQQQLMQQQQQVPGPKVPYVMRASYGGGGGSSGDGLLRVAPLPGAGTEATWAALHDKGDCDAAVGRERAPLLGSAQGGVFSQGGSAGATNCDCAAVGGHEHAQQPSWTLRGWFGGASGHGGCGNGSAGGSRRAEGQQPACMFGIAGGDSLARPLLVSPRSSGSVGGAPGRVHLLGSPSRLDSFGGAGSKQLLGSPGHLGSVSGASGGMQLLGSPCHSGSIGGAGSRQPSLAGPSPTSAQELSLYPGLGSITSGT</sequence>
<proteinExistence type="predicted"/>
<gene>
    <name evidence="2" type="ORF">CEUR00632_LOCUS8617</name>
</gene>
<reference evidence="2" key="1">
    <citation type="submission" date="2021-01" db="EMBL/GenBank/DDBJ databases">
        <authorList>
            <person name="Corre E."/>
            <person name="Pelletier E."/>
            <person name="Niang G."/>
            <person name="Scheremetjew M."/>
            <person name="Finn R."/>
            <person name="Kale V."/>
            <person name="Holt S."/>
            <person name="Cochrane G."/>
            <person name="Meng A."/>
            <person name="Brown T."/>
            <person name="Cohen L."/>
        </authorList>
    </citation>
    <scope>NUCLEOTIDE SEQUENCE</scope>
    <source>
        <strain evidence="2">CCMP219</strain>
    </source>
</reference>
<protein>
    <submittedName>
        <fullName evidence="2">Uncharacterized protein</fullName>
    </submittedName>
</protein>